<evidence type="ECO:0000259" key="11">
    <source>
        <dbReference type="Pfam" id="PF07885"/>
    </source>
</evidence>
<dbReference type="GO" id="GO:0030322">
    <property type="term" value="P:stabilization of membrane potential"/>
    <property type="evidence" value="ECO:0007669"/>
    <property type="project" value="TreeGrafter"/>
</dbReference>
<evidence type="ECO:0000256" key="1">
    <source>
        <dbReference type="ARBA" id="ARBA00004141"/>
    </source>
</evidence>
<feature type="non-terminal residue" evidence="12">
    <location>
        <position position="531"/>
    </location>
</feature>
<evidence type="ECO:0000256" key="7">
    <source>
        <dbReference type="ARBA" id="ARBA00023303"/>
    </source>
</evidence>
<gene>
    <name evidence="12" type="ORF">TrCOL_g13818</name>
</gene>
<dbReference type="PRINTS" id="PR01333">
    <property type="entry name" value="2POREKCHANEL"/>
</dbReference>
<dbReference type="PANTHER" id="PTHR11003:SF291">
    <property type="entry name" value="IP11374P"/>
    <property type="match status" value="1"/>
</dbReference>
<dbReference type="Proteomes" id="UP001165065">
    <property type="component" value="Unassembled WGS sequence"/>
</dbReference>
<keyword evidence="7 8" id="KW-0407">Ion channel</keyword>
<reference evidence="13" key="1">
    <citation type="journal article" date="2023" name="Commun. Biol.">
        <title>Genome analysis of Parmales, the sister group of diatoms, reveals the evolutionary specialization of diatoms from phago-mixotrophs to photoautotrophs.</title>
        <authorList>
            <person name="Ban H."/>
            <person name="Sato S."/>
            <person name="Yoshikawa S."/>
            <person name="Yamada K."/>
            <person name="Nakamura Y."/>
            <person name="Ichinomiya M."/>
            <person name="Sato N."/>
            <person name="Blanc-Mathieu R."/>
            <person name="Endo H."/>
            <person name="Kuwata A."/>
            <person name="Ogata H."/>
        </authorList>
    </citation>
    <scope>NUCLEOTIDE SEQUENCE [LARGE SCALE GENOMIC DNA]</scope>
</reference>
<sequence length="531" mass="58883">PYEALYFTALTISTVGYGDVYPETNIGKVVTCAFVFSGLVLLAEAMSIVSDYVLERYNAAARKSAQEAQVLEKERAMKLARMEEVDNAEANLNLVVEDNKKADGGRRGSALAKQRIASGAMMSTLVGGLVAVNKVRTQSLSFGRDNGGGGGKEGIQMVLENKKNMSSRQLAKEMEKLQQIQEEDEQREAMNHMFRNLLYIFLSVLTGTLFYHFVEDKTFVDAMYMSCITVTSVGYGDKKPTTKKGKIFAIFWILSGTVLVGKAIGGYLEYQGERKQKEIRNRILAKPLSLKEVEMADIDDSKSLSEAEFILYKLQAMGILSLGDVHKVTAKFRLELNPINGEEVLIPTPEHIETCLRDGQDFNFAMRSYQTLMADHKKEEEKEKRSEEAKNTLNKVKLGYYFGAMHKLREKIKEEGGEMLEWFENDQLMQELPNVENTEEEILEQIHLEEVEKARRKLKDIKEASGGGSKKGEGEGEGGGNRSAEGAGGGGRGRKFSNAAEQAAAKMLNNYRRGSGKIAKIEPVVPGGEAG</sequence>
<dbReference type="GO" id="GO:0015271">
    <property type="term" value="F:outward rectifier potassium channel activity"/>
    <property type="evidence" value="ECO:0007669"/>
    <property type="project" value="TreeGrafter"/>
</dbReference>
<feature type="compositionally biased region" description="Gly residues" evidence="9">
    <location>
        <begin position="477"/>
        <end position="491"/>
    </location>
</feature>
<feature type="domain" description="Potassium channel" evidence="11">
    <location>
        <begin position="200"/>
        <end position="263"/>
    </location>
</feature>
<feature type="region of interest" description="Disordered" evidence="9">
    <location>
        <begin position="460"/>
        <end position="531"/>
    </location>
</feature>
<evidence type="ECO:0000256" key="4">
    <source>
        <dbReference type="ARBA" id="ARBA00022989"/>
    </source>
</evidence>
<comment type="similarity">
    <text evidence="8">Belongs to the two pore domain potassium channel (TC 1.A.1.8) family.</text>
</comment>
<comment type="subcellular location">
    <subcellularLocation>
        <location evidence="1">Membrane</location>
        <topology evidence="1">Multi-pass membrane protein</topology>
    </subcellularLocation>
</comment>
<protein>
    <recommendedName>
        <fullName evidence="11">Potassium channel domain-containing protein</fullName>
    </recommendedName>
</protein>
<dbReference type="Gene3D" id="1.10.287.70">
    <property type="match status" value="2"/>
</dbReference>
<keyword evidence="5 8" id="KW-0406">Ion transport</keyword>
<dbReference type="SUPFAM" id="SSF81324">
    <property type="entry name" value="Voltage-gated potassium channels"/>
    <property type="match status" value="2"/>
</dbReference>
<dbReference type="GO" id="GO:0022841">
    <property type="term" value="F:potassium ion leak channel activity"/>
    <property type="evidence" value="ECO:0007669"/>
    <property type="project" value="TreeGrafter"/>
</dbReference>
<accession>A0A9W7L671</accession>
<keyword evidence="13" id="KW-1185">Reference proteome</keyword>
<dbReference type="InterPro" id="IPR003280">
    <property type="entry name" value="2pore_dom_K_chnl"/>
</dbReference>
<dbReference type="EMBL" id="BRYA01000804">
    <property type="protein sequence ID" value="GMI32989.1"/>
    <property type="molecule type" value="Genomic_DNA"/>
</dbReference>
<evidence type="ECO:0000256" key="8">
    <source>
        <dbReference type="RuleBase" id="RU003857"/>
    </source>
</evidence>
<dbReference type="GO" id="GO:0005886">
    <property type="term" value="C:plasma membrane"/>
    <property type="evidence" value="ECO:0007669"/>
    <property type="project" value="TreeGrafter"/>
</dbReference>
<keyword evidence="2 8" id="KW-0813">Transport</keyword>
<feature type="transmembrane region" description="Helical" evidence="10">
    <location>
        <begin position="197"/>
        <end position="214"/>
    </location>
</feature>
<dbReference type="AlphaFoldDB" id="A0A9W7L671"/>
<organism evidence="12 13">
    <name type="scientific">Triparma columacea</name>
    <dbReference type="NCBI Taxonomy" id="722753"/>
    <lineage>
        <taxon>Eukaryota</taxon>
        <taxon>Sar</taxon>
        <taxon>Stramenopiles</taxon>
        <taxon>Ochrophyta</taxon>
        <taxon>Bolidophyceae</taxon>
        <taxon>Parmales</taxon>
        <taxon>Triparmaceae</taxon>
        <taxon>Triparma</taxon>
    </lineage>
</organism>
<dbReference type="Pfam" id="PF07885">
    <property type="entry name" value="Ion_trans_2"/>
    <property type="match status" value="2"/>
</dbReference>
<evidence type="ECO:0000256" key="2">
    <source>
        <dbReference type="ARBA" id="ARBA00022448"/>
    </source>
</evidence>
<evidence type="ECO:0000256" key="10">
    <source>
        <dbReference type="SAM" id="Phobius"/>
    </source>
</evidence>
<evidence type="ECO:0000313" key="12">
    <source>
        <dbReference type="EMBL" id="GMI32989.1"/>
    </source>
</evidence>
<keyword evidence="6 10" id="KW-0472">Membrane</keyword>
<evidence type="ECO:0000313" key="13">
    <source>
        <dbReference type="Proteomes" id="UP001165065"/>
    </source>
</evidence>
<evidence type="ECO:0000256" key="9">
    <source>
        <dbReference type="SAM" id="MobiDB-lite"/>
    </source>
</evidence>
<keyword evidence="4 10" id="KW-1133">Transmembrane helix</keyword>
<dbReference type="PANTHER" id="PTHR11003">
    <property type="entry name" value="POTASSIUM CHANNEL, SUBFAMILY K"/>
    <property type="match status" value="1"/>
</dbReference>
<keyword evidence="3 8" id="KW-0812">Transmembrane</keyword>
<evidence type="ECO:0000256" key="6">
    <source>
        <dbReference type="ARBA" id="ARBA00023136"/>
    </source>
</evidence>
<dbReference type="InterPro" id="IPR013099">
    <property type="entry name" value="K_chnl_dom"/>
</dbReference>
<dbReference type="OrthoDB" id="433309at2759"/>
<feature type="transmembrane region" description="Helical" evidence="10">
    <location>
        <begin position="247"/>
        <end position="270"/>
    </location>
</feature>
<proteinExistence type="inferred from homology"/>
<comment type="caution">
    <text evidence="12">The sequence shown here is derived from an EMBL/GenBank/DDBJ whole genome shotgun (WGS) entry which is preliminary data.</text>
</comment>
<name>A0A9W7L671_9STRA</name>
<evidence type="ECO:0000256" key="3">
    <source>
        <dbReference type="ARBA" id="ARBA00022692"/>
    </source>
</evidence>
<feature type="domain" description="Potassium channel" evidence="11">
    <location>
        <begin position="3"/>
        <end position="53"/>
    </location>
</feature>
<evidence type="ECO:0000256" key="5">
    <source>
        <dbReference type="ARBA" id="ARBA00023065"/>
    </source>
</evidence>